<proteinExistence type="predicted"/>
<dbReference type="Proteomes" id="UP000663920">
    <property type="component" value="Chromosome"/>
</dbReference>
<dbReference type="RefSeq" id="WP_208077412.1">
    <property type="nucleotide sequence ID" value="NZ_CP071869.1"/>
</dbReference>
<dbReference type="AlphaFoldDB" id="A0A975H5X6"/>
<evidence type="ECO:0000313" key="2">
    <source>
        <dbReference type="Proteomes" id="UP000663920"/>
    </source>
</evidence>
<dbReference type="KEGG" id="pcea:J3359_13740"/>
<dbReference type="GO" id="GO:0003729">
    <property type="term" value="F:mRNA binding"/>
    <property type="evidence" value="ECO:0007669"/>
    <property type="project" value="InterPro"/>
</dbReference>
<dbReference type="InterPro" id="IPR012933">
    <property type="entry name" value="HicA_mRNA_interferase"/>
</dbReference>
<reference evidence="1 2" key="1">
    <citation type="submission" date="2021-03" db="EMBL/GenBank/DDBJ databases">
        <title>Complete genome of Polaribacter_sp.SM13.</title>
        <authorList>
            <person name="Jeong S.W."/>
            <person name="Bae J.W."/>
        </authorList>
    </citation>
    <scope>NUCLEOTIDE SEQUENCE [LARGE SCALE GENOMIC DNA]</scope>
    <source>
        <strain evidence="1 2">SM13</strain>
    </source>
</reference>
<name>A0A975H5X6_9FLAO</name>
<dbReference type="Pfam" id="PF07927">
    <property type="entry name" value="HicA_toxin"/>
    <property type="match status" value="1"/>
</dbReference>
<keyword evidence="2" id="KW-1185">Reference proteome</keyword>
<gene>
    <name evidence="1" type="ORF">J3359_13740</name>
</gene>
<evidence type="ECO:0000313" key="1">
    <source>
        <dbReference type="EMBL" id="QTE21871.1"/>
    </source>
</evidence>
<organism evidence="1 2">
    <name type="scientific">Polaribacter cellanae</name>
    <dbReference type="NCBI Taxonomy" id="2818493"/>
    <lineage>
        <taxon>Bacteria</taxon>
        <taxon>Pseudomonadati</taxon>
        <taxon>Bacteroidota</taxon>
        <taxon>Flavobacteriia</taxon>
        <taxon>Flavobacteriales</taxon>
        <taxon>Flavobacteriaceae</taxon>
    </lineage>
</organism>
<accession>A0A975H5X6</accession>
<protein>
    <submittedName>
        <fullName evidence="1">Type II toxin-antitoxin system HicA family toxin</fullName>
    </submittedName>
</protein>
<dbReference type="EMBL" id="CP071869">
    <property type="protein sequence ID" value="QTE21871.1"/>
    <property type="molecule type" value="Genomic_DNA"/>
</dbReference>
<dbReference type="SUPFAM" id="SSF54786">
    <property type="entry name" value="YcfA/nrd intein domain"/>
    <property type="match status" value="1"/>
</dbReference>
<sequence length="85" mass="10004">MSKIEKLITKFLNIPKDLTWDELIKILAHFGFTEIKKKGKSGGSRVKFIDLKNQIINLHKPHPGNIVKQYVIRQIIEKLRLWKII</sequence>